<reference evidence="1" key="1">
    <citation type="submission" date="2021-01" db="EMBL/GenBank/DDBJ databases">
        <title>Whole genome shotgun sequence of Planobispora rosea NBRC 15558.</title>
        <authorList>
            <person name="Komaki H."/>
            <person name="Tamura T."/>
        </authorList>
    </citation>
    <scope>NUCLEOTIDE SEQUENCE</scope>
    <source>
        <strain evidence="1">NBRC 15558</strain>
    </source>
</reference>
<dbReference type="Proteomes" id="UP000655044">
    <property type="component" value="Unassembled WGS sequence"/>
</dbReference>
<dbReference type="RefSeq" id="WP_189243689.1">
    <property type="nucleotide sequence ID" value="NZ_BMQP01000047.1"/>
</dbReference>
<evidence type="ECO:0000313" key="2">
    <source>
        <dbReference type="Proteomes" id="UP000655044"/>
    </source>
</evidence>
<proteinExistence type="predicted"/>
<protein>
    <recommendedName>
        <fullName evidence="3">Radical SAM protein</fullName>
    </recommendedName>
</protein>
<name>A0A8J3WFC4_PLARO</name>
<dbReference type="AlphaFoldDB" id="A0A8J3WFC4"/>
<accession>A0A8J3WFC4</accession>
<dbReference type="EMBL" id="BOOI01000070">
    <property type="protein sequence ID" value="GIH87994.1"/>
    <property type="molecule type" value="Genomic_DNA"/>
</dbReference>
<gene>
    <name evidence="1" type="ORF">Pro02_64020</name>
</gene>
<keyword evidence="2" id="KW-1185">Reference proteome</keyword>
<comment type="caution">
    <text evidence="1">The sequence shown here is derived from an EMBL/GenBank/DDBJ whole genome shotgun (WGS) entry which is preliminary data.</text>
</comment>
<sequence>MTAIPRLRRPLTILTPAQVAALKPELAEPIEYRKSGLSLNHIVGCPLECVYCVRHLFDAYELKAPRALLADETAVELLVGHRYFQPHRTPLQIFNRATDPMLPAVKPHTFNVLRLLDERELTNHVLVITRWRVDPEDCAVFNGFRHLRITILVTHSGIDHPGIEPVDSAIAAASLRTLYAHAERYRTVLYWRPIVPGLNDSDDHIGRALELSQHAHATVFTGLFFRAEIAAYYREHGLPEPYADTARRKIMPEESEQRILKAFHRPGNRTAPWGPLFRKTSCGVAYAHGEADYNGHYGIRELCDICPIAQLELCRNAWKAPDLDVVTAQARALGATGSVEVTERAIMVEGLDEPPRYYLQHTHGYQVHAREHPHHYRRHGRADIGWPAATA</sequence>
<organism evidence="1 2">
    <name type="scientific">Planobispora rosea</name>
    <dbReference type="NCBI Taxonomy" id="35762"/>
    <lineage>
        <taxon>Bacteria</taxon>
        <taxon>Bacillati</taxon>
        <taxon>Actinomycetota</taxon>
        <taxon>Actinomycetes</taxon>
        <taxon>Streptosporangiales</taxon>
        <taxon>Streptosporangiaceae</taxon>
        <taxon>Planobispora</taxon>
    </lineage>
</organism>
<evidence type="ECO:0008006" key="3">
    <source>
        <dbReference type="Google" id="ProtNLM"/>
    </source>
</evidence>
<evidence type="ECO:0000313" key="1">
    <source>
        <dbReference type="EMBL" id="GIH87994.1"/>
    </source>
</evidence>